<evidence type="ECO:0000313" key="1">
    <source>
        <dbReference type="EMBL" id="MED6261063.1"/>
    </source>
</evidence>
<name>A0ABU7CDU0_9TELE</name>
<proteinExistence type="predicted"/>
<comment type="caution">
    <text evidence="1">The sequence shown here is derived from an EMBL/GenBank/DDBJ whole genome shotgun (WGS) entry which is preliminary data.</text>
</comment>
<accession>A0ABU7CDU0</accession>
<keyword evidence="2" id="KW-1185">Reference proteome</keyword>
<sequence length="110" mass="12191">MFSSSGPGYSGKYMQTNSWTSVTSSSEPIWVWDCRDLELSGIFLKLLQIDKLPVSDLCATPDVPPTLGHISAAGQTFSQMCINTTLIRKCSGCLDHQNQRKLPLKDIRVK</sequence>
<evidence type="ECO:0000313" key="2">
    <source>
        <dbReference type="Proteomes" id="UP001345963"/>
    </source>
</evidence>
<organism evidence="1 2">
    <name type="scientific">Ataeniobius toweri</name>
    <dbReference type="NCBI Taxonomy" id="208326"/>
    <lineage>
        <taxon>Eukaryota</taxon>
        <taxon>Metazoa</taxon>
        <taxon>Chordata</taxon>
        <taxon>Craniata</taxon>
        <taxon>Vertebrata</taxon>
        <taxon>Euteleostomi</taxon>
        <taxon>Actinopterygii</taxon>
        <taxon>Neopterygii</taxon>
        <taxon>Teleostei</taxon>
        <taxon>Neoteleostei</taxon>
        <taxon>Acanthomorphata</taxon>
        <taxon>Ovalentaria</taxon>
        <taxon>Atherinomorphae</taxon>
        <taxon>Cyprinodontiformes</taxon>
        <taxon>Goodeidae</taxon>
        <taxon>Ataeniobius</taxon>
    </lineage>
</organism>
<dbReference type="Proteomes" id="UP001345963">
    <property type="component" value="Unassembled WGS sequence"/>
</dbReference>
<gene>
    <name evidence="1" type="ORF">ATANTOWER_000387</name>
</gene>
<reference evidence="1 2" key="1">
    <citation type="submission" date="2021-07" db="EMBL/GenBank/DDBJ databases">
        <authorList>
            <person name="Palmer J.M."/>
        </authorList>
    </citation>
    <scope>NUCLEOTIDE SEQUENCE [LARGE SCALE GENOMIC DNA]</scope>
    <source>
        <strain evidence="1 2">AT_MEX2019</strain>
        <tissue evidence="1">Muscle</tissue>
    </source>
</reference>
<protein>
    <submittedName>
        <fullName evidence="1">Uncharacterized protein</fullName>
    </submittedName>
</protein>
<dbReference type="EMBL" id="JAHUTI010089548">
    <property type="protein sequence ID" value="MED6261063.1"/>
    <property type="molecule type" value="Genomic_DNA"/>
</dbReference>